<dbReference type="AlphaFoldDB" id="A0A927B5L8"/>
<comment type="caution">
    <text evidence="3">The sequence shown here is derived from an EMBL/GenBank/DDBJ whole genome shotgun (WGS) entry which is preliminary data.</text>
</comment>
<organism evidence="3 4">
    <name type="scientific">Spirosoma validum</name>
    <dbReference type="NCBI Taxonomy" id="2771355"/>
    <lineage>
        <taxon>Bacteria</taxon>
        <taxon>Pseudomonadati</taxon>
        <taxon>Bacteroidota</taxon>
        <taxon>Cytophagia</taxon>
        <taxon>Cytophagales</taxon>
        <taxon>Cytophagaceae</taxon>
        <taxon>Spirosoma</taxon>
    </lineage>
</organism>
<reference evidence="3" key="1">
    <citation type="submission" date="2020-09" db="EMBL/GenBank/DDBJ databases">
        <authorList>
            <person name="Kim M.K."/>
        </authorList>
    </citation>
    <scope>NUCLEOTIDE SEQUENCE</scope>
    <source>
        <strain evidence="3">BT704</strain>
    </source>
</reference>
<feature type="region of interest" description="Disordered" evidence="1">
    <location>
        <begin position="42"/>
        <end position="116"/>
    </location>
</feature>
<feature type="signal peptide" evidence="2">
    <location>
        <begin position="1"/>
        <end position="24"/>
    </location>
</feature>
<sequence>MKKTGMIRSLVLSLLISGSTLAQATEPTQKMSVNDRLAKARAAKADKRTAKVTGNDTSRIVTGNSARTDQKIAQGIQPKATPKLEKATPADYKTPIDKSQHGPNGEAIHAGARGGKYYINKNGNKTYLSSNL</sequence>
<keyword evidence="2" id="KW-0732">Signal</keyword>
<evidence type="ECO:0000256" key="1">
    <source>
        <dbReference type="SAM" id="MobiDB-lite"/>
    </source>
</evidence>
<feature type="chain" id="PRO_5037241932" description="PBCV-specific basic adaptor domain-containing protein" evidence="2">
    <location>
        <begin position="25"/>
        <end position="132"/>
    </location>
</feature>
<feature type="compositionally biased region" description="Polar residues" evidence="1">
    <location>
        <begin position="52"/>
        <end position="67"/>
    </location>
</feature>
<keyword evidence="4" id="KW-1185">Reference proteome</keyword>
<accession>A0A927B5L8</accession>
<protein>
    <recommendedName>
        <fullName evidence="5">PBCV-specific basic adaptor domain-containing protein</fullName>
    </recommendedName>
</protein>
<evidence type="ECO:0000313" key="4">
    <source>
        <dbReference type="Proteomes" id="UP000653797"/>
    </source>
</evidence>
<dbReference type="EMBL" id="JACXAA010000009">
    <property type="protein sequence ID" value="MBD2755773.1"/>
    <property type="molecule type" value="Genomic_DNA"/>
</dbReference>
<dbReference type="Proteomes" id="UP000653797">
    <property type="component" value="Unassembled WGS sequence"/>
</dbReference>
<feature type="compositionally biased region" description="Basic and acidic residues" evidence="1">
    <location>
        <begin position="82"/>
        <end position="100"/>
    </location>
</feature>
<gene>
    <name evidence="3" type="ORF">IC230_22915</name>
</gene>
<evidence type="ECO:0000313" key="3">
    <source>
        <dbReference type="EMBL" id="MBD2755773.1"/>
    </source>
</evidence>
<evidence type="ECO:0008006" key="5">
    <source>
        <dbReference type="Google" id="ProtNLM"/>
    </source>
</evidence>
<evidence type="ECO:0000256" key="2">
    <source>
        <dbReference type="SAM" id="SignalP"/>
    </source>
</evidence>
<proteinExistence type="predicted"/>
<dbReference type="RefSeq" id="WP_191041391.1">
    <property type="nucleotide sequence ID" value="NZ_JACXAA010000009.1"/>
</dbReference>
<name>A0A927B5L8_9BACT</name>